<evidence type="ECO:0000313" key="3">
    <source>
        <dbReference type="EMBL" id="SEN32229.1"/>
    </source>
</evidence>
<keyword evidence="1" id="KW-0812">Transmembrane</keyword>
<dbReference type="AlphaFoldDB" id="A0A1H8FKI8"/>
<evidence type="ECO:0000256" key="1">
    <source>
        <dbReference type="SAM" id="Phobius"/>
    </source>
</evidence>
<name>A0A1H8FKI8_9PROT</name>
<feature type="transmembrane region" description="Helical" evidence="1">
    <location>
        <begin position="101"/>
        <end position="118"/>
    </location>
</feature>
<dbReference type="Gene3D" id="2.60.120.1440">
    <property type="match status" value="1"/>
</dbReference>
<dbReference type="RefSeq" id="WP_090632536.1">
    <property type="nucleotide sequence ID" value="NZ_FOCP01000013.1"/>
</dbReference>
<dbReference type="EMBL" id="FOCP01000013">
    <property type="protein sequence ID" value="SEN32229.1"/>
    <property type="molecule type" value="Genomic_DNA"/>
</dbReference>
<reference evidence="3 4" key="1">
    <citation type="submission" date="2016-10" db="EMBL/GenBank/DDBJ databases">
        <authorList>
            <person name="de Groot N.N."/>
        </authorList>
    </citation>
    <scope>NUCLEOTIDE SEQUENCE [LARGE SCALE GENOMIC DNA]</scope>
    <source>
        <strain evidence="3 4">Nm22</strain>
    </source>
</reference>
<evidence type="ECO:0000259" key="2">
    <source>
        <dbReference type="Pfam" id="PF04773"/>
    </source>
</evidence>
<dbReference type="GO" id="GO:0016989">
    <property type="term" value="F:sigma factor antagonist activity"/>
    <property type="evidence" value="ECO:0007669"/>
    <property type="project" value="TreeGrafter"/>
</dbReference>
<dbReference type="PANTHER" id="PTHR30273">
    <property type="entry name" value="PERIPLASMIC SIGNAL SENSOR AND SIGMA FACTOR ACTIVATOR FECR-RELATED"/>
    <property type="match status" value="1"/>
</dbReference>
<gene>
    <name evidence="3" type="ORF">SAMN05216325_11386</name>
</gene>
<dbReference type="InterPro" id="IPR006860">
    <property type="entry name" value="FecR"/>
</dbReference>
<keyword evidence="1" id="KW-0472">Membrane</keyword>
<feature type="domain" description="FecR protein" evidence="2">
    <location>
        <begin position="129"/>
        <end position="190"/>
    </location>
</feature>
<accession>A0A1H8FKI8</accession>
<dbReference type="PANTHER" id="PTHR30273:SF2">
    <property type="entry name" value="PROTEIN FECR"/>
    <property type="match status" value="1"/>
</dbReference>
<sequence length="191" mass="21304">MQSNQAEHTDLITDPIAEQAAEWVIRLSDNDLSPADHAALLAEFEQWQQVNLCHAEAASKIMTLIRQTEQLRNSVHPASARAAAEAFLSGKRSHSRLKHPGTTLLLVIALVIPAWLFFQHYPPEYMLADMRTSTGQWQSQTLTDSSTIVLSSASAVNFSFNSQQRRLELVRGDIQVDVAADPERPFQVQTV</sequence>
<dbReference type="InterPro" id="IPR012373">
    <property type="entry name" value="Ferrdict_sens_TM"/>
</dbReference>
<dbReference type="OrthoDB" id="1100567at2"/>
<evidence type="ECO:0000313" key="4">
    <source>
        <dbReference type="Proteomes" id="UP000199459"/>
    </source>
</evidence>
<dbReference type="Pfam" id="PF04773">
    <property type="entry name" value="FecR"/>
    <property type="match status" value="1"/>
</dbReference>
<keyword evidence="1" id="KW-1133">Transmembrane helix</keyword>
<proteinExistence type="predicted"/>
<dbReference type="Proteomes" id="UP000199459">
    <property type="component" value="Unassembled WGS sequence"/>
</dbReference>
<organism evidence="3 4">
    <name type="scientific">Nitrosomonas marina</name>
    <dbReference type="NCBI Taxonomy" id="917"/>
    <lineage>
        <taxon>Bacteria</taxon>
        <taxon>Pseudomonadati</taxon>
        <taxon>Pseudomonadota</taxon>
        <taxon>Betaproteobacteria</taxon>
        <taxon>Nitrosomonadales</taxon>
        <taxon>Nitrosomonadaceae</taxon>
        <taxon>Nitrosomonas</taxon>
    </lineage>
</organism>
<protein>
    <submittedName>
        <fullName evidence="3">FecR family protein</fullName>
    </submittedName>
</protein>